<reference evidence="5 6" key="1">
    <citation type="submission" date="2016-11" db="EMBL/GenBank/DDBJ databases">
        <authorList>
            <person name="Varghese N."/>
            <person name="Submissions S."/>
        </authorList>
    </citation>
    <scope>NUCLEOTIDE SEQUENCE [LARGE SCALE GENOMIC DNA]</scope>
    <source>
        <strain evidence="5 6">DSM 19027</strain>
    </source>
</reference>
<keyword evidence="3" id="KW-0067">ATP-binding</keyword>
<dbReference type="Gene3D" id="3.30.230.10">
    <property type="match status" value="1"/>
</dbReference>
<proteinExistence type="inferred from homology"/>
<keyword evidence="2" id="KW-0547">Nucleotide-binding</keyword>
<sequence length="513" mass="56417">MFSRVSTCGLTGLDGHLIEVETDISNGIPAFDIVGLAETSVKEARERVRAAIKNSGFKFPDQRITINLAPADIRKDGTDFDLPIAIGILVAAKIIPEESVRGYFISGELALDGSVRSVPGMLCKAIAANELHYSKMMIPAQNLPEVSVVKGIEYFPVNSLKEAVDHFSGEAAIRPAELLEVSGKSAIPSGLDYSDVRGQRHAKRALEVAASGGHNVLLIGSPGSGKTMLARRLPTILPDLSFEESLEITKIYSVAGMLPPHTSLISERPFRAPHHTMSAASLVGGGRIPKPGEVSLAHHGVLFLDELPEFGRSTLDILRQPMEDGFVCIARINSTITYPCRFMLVSAANPCKCGYYGDPVKPCTCSPREAERYLSRLSGPLMDRIDIQIQVPTLQYRDLESSKPEETSAEIRKRVNRARAIQKERYRDLNIFCNAMLTGAMVREYCKVDEEGTRVMRSAFDKLKLSARAHDRILKVARTIADLEESPVIRAPHIAEAIQYRSLDRSFMSWNSD</sequence>
<dbReference type="InterPro" id="IPR027417">
    <property type="entry name" value="P-loop_NTPase"/>
</dbReference>
<dbReference type="InterPro" id="IPR001208">
    <property type="entry name" value="MCM_dom"/>
</dbReference>
<dbReference type="SUPFAM" id="SSF52540">
    <property type="entry name" value="P-loop containing nucleoside triphosphate hydrolases"/>
    <property type="match status" value="1"/>
</dbReference>
<dbReference type="InterPro" id="IPR004482">
    <property type="entry name" value="Mg_chelat-rel"/>
</dbReference>
<dbReference type="PANTHER" id="PTHR32039:SF7">
    <property type="entry name" value="COMPETENCE PROTEIN COMM"/>
    <property type="match status" value="1"/>
</dbReference>
<dbReference type="InterPro" id="IPR003593">
    <property type="entry name" value="AAA+_ATPase"/>
</dbReference>
<dbReference type="InterPro" id="IPR025158">
    <property type="entry name" value="Mg_chelat-rel_C"/>
</dbReference>
<evidence type="ECO:0000256" key="3">
    <source>
        <dbReference type="ARBA" id="ARBA00022840"/>
    </source>
</evidence>
<dbReference type="RefSeq" id="WP_149679295.1">
    <property type="nucleotide sequence ID" value="NZ_DAONMB010000029.1"/>
</dbReference>
<dbReference type="Pfam" id="PF01078">
    <property type="entry name" value="Mg_chelatase"/>
    <property type="match status" value="1"/>
</dbReference>
<evidence type="ECO:0000313" key="5">
    <source>
        <dbReference type="EMBL" id="SHJ36315.1"/>
    </source>
</evidence>
<evidence type="ECO:0000259" key="4">
    <source>
        <dbReference type="SMART" id="SM00382"/>
    </source>
</evidence>
<name>A0A1M6IPG9_9FIRM</name>
<dbReference type="InterPro" id="IPR000523">
    <property type="entry name" value="Mg_chelatse_chII-like_cat_dom"/>
</dbReference>
<dbReference type="Proteomes" id="UP000324781">
    <property type="component" value="Unassembled WGS sequence"/>
</dbReference>
<keyword evidence="6" id="KW-1185">Reference proteome</keyword>
<dbReference type="GO" id="GO:0005524">
    <property type="term" value="F:ATP binding"/>
    <property type="evidence" value="ECO:0007669"/>
    <property type="project" value="UniProtKB-KW"/>
</dbReference>
<dbReference type="Gene3D" id="3.40.50.300">
    <property type="entry name" value="P-loop containing nucleotide triphosphate hydrolases"/>
    <property type="match status" value="1"/>
</dbReference>
<dbReference type="InterPro" id="IPR014721">
    <property type="entry name" value="Ribsml_uS5_D2-typ_fold_subgr"/>
</dbReference>
<dbReference type="PRINTS" id="PR01657">
    <property type="entry name" value="MCMFAMILY"/>
</dbReference>
<dbReference type="GO" id="GO:0003677">
    <property type="term" value="F:DNA binding"/>
    <property type="evidence" value="ECO:0007669"/>
    <property type="project" value="InterPro"/>
</dbReference>
<dbReference type="AlphaFoldDB" id="A0A1M6IPG9"/>
<dbReference type="SMART" id="SM00382">
    <property type="entry name" value="AAA"/>
    <property type="match status" value="1"/>
</dbReference>
<feature type="domain" description="AAA+ ATPase" evidence="4">
    <location>
        <begin position="212"/>
        <end position="348"/>
    </location>
</feature>
<accession>A0A1M6IPG9</accession>
<dbReference type="Pfam" id="PF13335">
    <property type="entry name" value="Mg_chelatase_C"/>
    <property type="match status" value="1"/>
</dbReference>
<protein>
    <submittedName>
        <fullName evidence="5">Magnesium chelatase family protein</fullName>
    </submittedName>
</protein>
<dbReference type="InterPro" id="IPR045006">
    <property type="entry name" value="CHLI-like"/>
</dbReference>
<dbReference type="PANTHER" id="PTHR32039">
    <property type="entry name" value="MAGNESIUM-CHELATASE SUBUNIT CHLI"/>
    <property type="match status" value="1"/>
</dbReference>
<dbReference type="InterPro" id="IPR020568">
    <property type="entry name" value="Ribosomal_Su5_D2-typ_SF"/>
</dbReference>
<evidence type="ECO:0000256" key="2">
    <source>
        <dbReference type="ARBA" id="ARBA00022741"/>
    </source>
</evidence>
<dbReference type="NCBIfam" id="TIGR00368">
    <property type="entry name" value="YifB family Mg chelatase-like AAA ATPase"/>
    <property type="match status" value="1"/>
</dbReference>
<dbReference type="OrthoDB" id="9813147at2"/>
<organism evidence="5 6">
    <name type="scientific">Thermoclostridium caenicola</name>
    <dbReference type="NCBI Taxonomy" id="659425"/>
    <lineage>
        <taxon>Bacteria</taxon>
        <taxon>Bacillati</taxon>
        <taxon>Bacillota</taxon>
        <taxon>Clostridia</taxon>
        <taxon>Eubacteriales</taxon>
        <taxon>Oscillospiraceae</taxon>
        <taxon>Thermoclostridium</taxon>
    </lineage>
</organism>
<dbReference type="EMBL" id="FQZP01000046">
    <property type="protein sequence ID" value="SHJ36315.1"/>
    <property type="molecule type" value="Genomic_DNA"/>
</dbReference>
<evidence type="ECO:0000313" key="6">
    <source>
        <dbReference type="Proteomes" id="UP000324781"/>
    </source>
</evidence>
<comment type="similarity">
    <text evidence="1">Belongs to the Mg-chelatase subunits D/I family. ComM subfamily.</text>
</comment>
<dbReference type="Pfam" id="PF13541">
    <property type="entry name" value="ChlI"/>
    <property type="match status" value="1"/>
</dbReference>
<evidence type="ECO:0000256" key="1">
    <source>
        <dbReference type="ARBA" id="ARBA00006354"/>
    </source>
</evidence>
<gene>
    <name evidence="5" type="ORF">SAMN05444373_10462</name>
</gene>
<dbReference type="SUPFAM" id="SSF54211">
    <property type="entry name" value="Ribosomal protein S5 domain 2-like"/>
    <property type="match status" value="1"/>
</dbReference>